<keyword evidence="11" id="KW-1185">Reference proteome</keyword>
<dbReference type="OrthoDB" id="9787365at2"/>
<gene>
    <name evidence="10" type="primary">ilvH</name>
    <name evidence="10" type="ORF">MESMUL_00820</name>
</gene>
<comment type="subunit">
    <text evidence="4 8">Dimer of large and small chains.</text>
</comment>
<dbReference type="InterPro" id="IPR019455">
    <property type="entry name" value="Acetolactate_synth_ssu_C"/>
</dbReference>
<dbReference type="PANTHER" id="PTHR30239">
    <property type="entry name" value="ACETOLACTATE SYNTHASE SMALL SUBUNIT"/>
    <property type="match status" value="1"/>
</dbReference>
<dbReference type="GO" id="GO:0005829">
    <property type="term" value="C:cytosol"/>
    <property type="evidence" value="ECO:0007669"/>
    <property type="project" value="TreeGrafter"/>
</dbReference>
<dbReference type="SUPFAM" id="SSF55021">
    <property type="entry name" value="ACT-like"/>
    <property type="match status" value="2"/>
</dbReference>
<dbReference type="PANTHER" id="PTHR30239:SF0">
    <property type="entry name" value="ACETOLACTATE SYNTHASE SMALL SUBUNIT 1, CHLOROPLASTIC"/>
    <property type="match status" value="1"/>
</dbReference>
<evidence type="ECO:0000256" key="4">
    <source>
        <dbReference type="ARBA" id="ARBA00011744"/>
    </source>
</evidence>
<protein>
    <recommendedName>
        <fullName evidence="8">Acetolactate synthase small subunit</fullName>
        <shortName evidence="8">AHAS</shortName>
        <shortName evidence="8">ALS</shortName>
        <ecNumber evidence="8">2.2.1.6</ecNumber>
    </recommendedName>
    <alternativeName>
        <fullName evidence="8">Acetohydroxy-acid synthase small subunit</fullName>
    </alternativeName>
</protein>
<proteinExistence type="inferred from homology"/>
<evidence type="ECO:0000313" key="10">
    <source>
        <dbReference type="EMBL" id="GBO92728.1"/>
    </source>
</evidence>
<feature type="domain" description="ACT" evidence="9">
    <location>
        <begin position="7"/>
        <end position="81"/>
    </location>
</feature>
<dbReference type="Gene3D" id="3.30.70.1150">
    <property type="entry name" value="ACT-like. Chain A, domain 2"/>
    <property type="match status" value="1"/>
</dbReference>
<dbReference type="Pfam" id="PF22629">
    <property type="entry name" value="ACT_AHAS_ss"/>
    <property type="match status" value="1"/>
</dbReference>
<dbReference type="NCBIfam" id="NF008864">
    <property type="entry name" value="PRK11895.1"/>
    <property type="match status" value="1"/>
</dbReference>
<evidence type="ECO:0000256" key="6">
    <source>
        <dbReference type="ARBA" id="ARBA00023304"/>
    </source>
</evidence>
<evidence type="ECO:0000256" key="3">
    <source>
        <dbReference type="ARBA" id="ARBA00006341"/>
    </source>
</evidence>
<evidence type="ECO:0000259" key="9">
    <source>
        <dbReference type="PROSITE" id="PS51671"/>
    </source>
</evidence>
<dbReference type="Pfam" id="PF10369">
    <property type="entry name" value="ALS_ss_C"/>
    <property type="match status" value="1"/>
</dbReference>
<evidence type="ECO:0000256" key="7">
    <source>
        <dbReference type="ARBA" id="ARBA00048670"/>
    </source>
</evidence>
<dbReference type="RefSeq" id="WP_116269266.1">
    <property type="nucleotide sequence ID" value="NZ_BGZJ01000001.1"/>
</dbReference>
<comment type="caution">
    <text evidence="10">The sequence shown here is derived from an EMBL/GenBank/DDBJ whole genome shotgun (WGS) entry which is preliminary data.</text>
</comment>
<dbReference type="GO" id="GO:0003984">
    <property type="term" value="F:acetolactate synthase activity"/>
    <property type="evidence" value="ECO:0007669"/>
    <property type="project" value="UniProtKB-UniRule"/>
</dbReference>
<evidence type="ECO:0000256" key="8">
    <source>
        <dbReference type="RuleBase" id="RU368092"/>
    </source>
</evidence>
<name>A0A388S8Y8_9BURK</name>
<comment type="similarity">
    <text evidence="3 8">Belongs to the acetolactate synthase small subunit family.</text>
</comment>
<dbReference type="UniPathway" id="UPA00047">
    <property type="reaction ID" value="UER00055"/>
</dbReference>
<comment type="pathway">
    <text evidence="2 8">Amino-acid biosynthesis; L-valine biosynthesis; L-valine from pyruvate: step 1/4.</text>
</comment>
<evidence type="ECO:0000256" key="1">
    <source>
        <dbReference type="ARBA" id="ARBA00004974"/>
    </source>
</evidence>
<evidence type="ECO:0000256" key="5">
    <source>
        <dbReference type="ARBA" id="ARBA00022605"/>
    </source>
</evidence>
<dbReference type="FunFam" id="3.30.70.1150:FF:000001">
    <property type="entry name" value="Acetolactate synthase small subunit"/>
    <property type="match status" value="1"/>
</dbReference>
<dbReference type="InterPro" id="IPR002912">
    <property type="entry name" value="ACT_dom"/>
</dbReference>
<dbReference type="GO" id="GO:0009099">
    <property type="term" value="P:L-valine biosynthetic process"/>
    <property type="evidence" value="ECO:0007669"/>
    <property type="project" value="UniProtKB-UniRule"/>
</dbReference>
<dbReference type="PROSITE" id="PS51671">
    <property type="entry name" value="ACT"/>
    <property type="match status" value="1"/>
</dbReference>
<dbReference type="NCBIfam" id="TIGR00119">
    <property type="entry name" value="acolac_sm"/>
    <property type="match status" value="1"/>
</dbReference>
<reference evidence="10 11" key="1">
    <citation type="journal article" date="2018" name="Int. J. Syst. Evol. Microbiol.">
        <title>Mesosutterella multiformis gen. nov., sp. nov., a member of the family Sutterellaceae and Sutterella megalosphaeroides sp. nov., isolated from human faeces.</title>
        <authorList>
            <person name="Sakamoto M."/>
            <person name="Ikeyama N."/>
            <person name="Kunihiro T."/>
            <person name="Iino T."/>
            <person name="Yuki M."/>
            <person name="Ohkuma M."/>
        </authorList>
    </citation>
    <scope>NUCLEOTIDE SEQUENCE [LARGE SCALE GENOMIC DNA]</scope>
    <source>
        <strain evidence="10 11">4NBBH2</strain>
    </source>
</reference>
<comment type="pathway">
    <text evidence="1 8">Amino-acid biosynthesis; L-isoleucine biosynthesis; L-isoleucine from 2-oxobutanoate: step 1/4.</text>
</comment>
<dbReference type="GO" id="GO:0009097">
    <property type="term" value="P:isoleucine biosynthetic process"/>
    <property type="evidence" value="ECO:0007669"/>
    <property type="project" value="UniProtKB-UniRule"/>
</dbReference>
<dbReference type="EMBL" id="BGZJ01000001">
    <property type="protein sequence ID" value="GBO92728.1"/>
    <property type="molecule type" value="Genomic_DNA"/>
</dbReference>
<comment type="catalytic activity">
    <reaction evidence="7 8">
        <text>2 pyruvate + H(+) = (2S)-2-acetolactate + CO2</text>
        <dbReference type="Rhea" id="RHEA:25249"/>
        <dbReference type="ChEBI" id="CHEBI:15361"/>
        <dbReference type="ChEBI" id="CHEBI:15378"/>
        <dbReference type="ChEBI" id="CHEBI:16526"/>
        <dbReference type="ChEBI" id="CHEBI:58476"/>
        <dbReference type="EC" id="2.2.1.6"/>
    </reaction>
</comment>
<dbReference type="GO" id="GO:1990610">
    <property type="term" value="F:acetolactate synthase regulator activity"/>
    <property type="evidence" value="ECO:0007669"/>
    <property type="project" value="UniProtKB-UniRule"/>
</dbReference>
<evidence type="ECO:0000256" key="2">
    <source>
        <dbReference type="ARBA" id="ARBA00005025"/>
    </source>
</evidence>
<dbReference type="InterPro" id="IPR027271">
    <property type="entry name" value="Acetolactate_synth/TF_NikR_C"/>
</dbReference>
<organism evidence="10 11">
    <name type="scientific">Mesosutterella multiformis</name>
    <dbReference type="NCBI Taxonomy" id="2259133"/>
    <lineage>
        <taxon>Bacteria</taxon>
        <taxon>Pseudomonadati</taxon>
        <taxon>Pseudomonadota</taxon>
        <taxon>Betaproteobacteria</taxon>
        <taxon>Burkholderiales</taxon>
        <taxon>Sutterellaceae</taxon>
        <taxon>Mesosutterella</taxon>
    </lineage>
</organism>
<accession>A0A401LLR2</accession>
<keyword evidence="6 8" id="KW-0100">Branched-chain amino acid biosynthesis</keyword>
<dbReference type="InterPro" id="IPR004789">
    <property type="entry name" value="Acetalactate_synth_ssu"/>
</dbReference>
<accession>A0A388S8Y8</accession>
<dbReference type="InterPro" id="IPR039557">
    <property type="entry name" value="AHAS_ACT"/>
</dbReference>
<evidence type="ECO:0000313" key="11">
    <source>
        <dbReference type="Proteomes" id="UP000266091"/>
    </source>
</evidence>
<comment type="function">
    <text evidence="8">Catalyzes the conversion of 2 pyruvate molecules into acetolactate in the first common step of the biosynthetic pathway of the branched-amino acids such as leucine, isoleucine, and valine.</text>
</comment>
<dbReference type="FunFam" id="3.30.70.260:FF:000001">
    <property type="entry name" value="Acetolactate synthase, small subunit"/>
    <property type="match status" value="1"/>
</dbReference>
<dbReference type="AlphaFoldDB" id="A0A388S8Y8"/>
<dbReference type="Gene3D" id="3.30.70.260">
    <property type="match status" value="1"/>
</dbReference>
<dbReference type="Proteomes" id="UP000266091">
    <property type="component" value="Unassembled WGS sequence"/>
</dbReference>
<keyword evidence="8" id="KW-0808">Transferase</keyword>
<dbReference type="InterPro" id="IPR054480">
    <property type="entry name" value="AHAS_small-like_ACT"/>
</dbReference>
<sequence length="166" mass="18375">MSGERHVISILLENRSGALSRVVGLFSARGYNIDSLTVAPTESEHLSRMTIVSHGDDALVEQITKHLNKLIEVLKVVDLTEAPYAERDLMLVKVRAAGRERDEMMRLTDIFRGHIIDVTERSFTIEITGDAGKLDAFLTAIDPKQILETVRSGVLGIGRGEHILKS</sequence>
<dbReference type="CDD" id="cd04878">
    <property type="entry name" value="ACT_AHAS"/>
    <property type="match status" value="1"/>
</dbReference>
<dbReference type="UniPathway" id="UPA00049">
    <property type="reaction ID" value="UER00059"/>
</dbReference>
<dbReference type="InterPro" id="IPR045865">
    <property type="entry name" value="ACT-like_dom_sf"/>
</dbReference>
<dbReference type="EC" id="2.2.1.6" evidence="8"/>
<keyword evidence="5 8" id="KW-0028">Amino-acid biosynthesis</keyword>